<keyword evidence="6 10" id="KW-0812">Transmembrane</keyword>
<dbReference type="InterPro" id="IPR003594">
    <property type="entry name" value="HATPase_dom"/>
</dbReference>
<evidence type="ECO:0000256" key="1">
    <source>
        <dbReference type="ARBA" id="ARBA00000085"/>
    </source>
</evidence>
<feature type="domain" description="HAMP" evidence="12">
    <location>
        <begin position="187"/>
        <end position="238"/>
    </location>
</feature>
<dbReference type="Pfam" id="PF00512">
    <property type="entry name" value="HisKA"/>
    <property type="match status" value="1"/>
</dbReference>
<comment type="subcellular location">
    <subcellularLocation>
        <location evidence="2">Membrane</location>
    </subcellularLocation>
</comment>
<evidence type="ECO:0000256" key="2">
    <source>
        <dbReference type="ARBA" id="ARBA00004370"/>
    </source>
</evidence>
<evidence type="ECO:0000256" key="9">
    <source>
        <dbReference type="ARBA" id="ARBA00023012"/>
    </source>
</evidence>
<dbReference type="Proteomes" id="UP000584824">
    <property type="component" value="Unassembled WGS sequence"/>
</dbReference>
<dbReference type="PANTHER" id="PTHR45436">
    <property type="entry name" value="SENSOR HISTIDINE KINASE YKOH"/>
    <property type="match status" value="1"/>
</dbReference>
<evidence type="ECO:0000256" key="6">
    <source>
        <dbReference type="ARBA" id="ARBA00022692"/>
    </source>
</evidence>
<dbReference type="CDD" id="cd00082">
    <property type="entry name" value="HisKA"/>
    <property type="match status" value="1"/>
</dbReference>
<evidence type="ECO:0000256" key="5">
    <source>
        <dbReference type="ARBA" id="ARBA00022679"/>
    </source>
</evidence>
<keyword evidence="7 13" id="KW-0418">Kinase</keyword>
<dbReference type="InterPro" id="IPR050428">
    <property type="entry name" value="TCS_sensor_his_kinase"/>
</dbReference>
<dbReference type="InterPro" id="IPR036890">
    <property type="entry name" value="HATPase_C_sf"/>
</dbReference>
<evidence type="ECO:0000256" key="4">
    <source>
        <dbReference type="ARBA" id="ARBA00022553"/>
    </source>
</evidence>
<dbReference type="EMBL" id="JACIDU010000008">
    <property type="protein sequence ID" value="MBB4103723.1"/>
    <property type="molecule type" value="Genomic_DNA"/>
</dbReference>
<evidence type="ECO:0000259" key="11">
    <source>
        <dbReference type="PROSITE" id="PS50109"/>
    </source>
</evidence>
<keyword evidence="5 13" id="KW-0808">Transferase</keyword>
<sequence>MSGKGSLFSRLMWRMSIVLAISAAGLITAAWFYARAAADEAYDRLLLGSAFQMTESLTVRDGELQFELPASAFELLGLAESDRIFYRVIAPGGKTLTGYTDLDTGADIDASRKQPRFADGSYKGEDIRTVTIARALSLPQGVGWANVIVAQTVESRRALASELTVRATVLVAVMSLLALGGAALAVRYSLAPVARLGEALSRREPQDLTPLDVSVPAELSPFVSSINHFITRLSERMQLMQRYIADSAHQIRTPLTALNAQVSLIDEDQLPPEGRRHLERVRRRAAELARFTNQLLNHAMVIHRFDSVHLTPVALNDVARKAFRAAIPITVDPDLVVSFEASEEALYVTGDELSLREAIVNIIDNALRHGASARLDVKVWRDGDFGVVEVSDDGAGIPEAEWSNVLKRFHSSQSDGAASGLGFAIAAEVAGALKGGLRFRTKSETAPFAIQIALPLSSAPIEKGDAS</sequence>
<evidence type="ECO:0000313" key="13">
    <source>
        <dbReference type="EMBL" id="MBB4103723.1"/>
    </source>
</evidence>
<dbReference type="Gene3D" id="1.10.287.130">
    <property type="match status" value="1"/>
</dbReference>
<dbReference type="RefSeq" id="WP_183792530.1">
    <property type="nucleotide sequence ID" value="NZ_JACIDU010000008.1"/>
</dbReference>
<dbReference type="InterPro" id="IPR036097">
    <property type="entry name" value="HisK_dim/P_sf"/>
</dbReference>
<dbReference type="InterPro" id="IPR005467">
    <property type="entry name" value="His_kinase_dom"/>
</dbReference>
<dbReference type="EC" id="2.7.13.3" evidence="3"/>
<organism evidence="13 14">
    <name type="scientific">Allorhizobium borbori</name>
    <dbReference type="NCBI Taxonomy" id="485907"/>
    <lineage>
        <taxon>Bacteria</taxon>
        <taxon>Pseudomonadati</taxon>
        <taxon>Pseudomonadota</taxon>
        <taxon>Alphaproteobacteria</taxon>
        <taxon>Hyphomicrobiales</taxon>
        <taxon>Rhizobiaceae</taxon>
        <taxon>Rhizobium/Agrobacterium group</taxon>
        <taxon>Allorhizobium</taxon>
    </lineage>
</organism>
<dbReference type="PROSITE" id="PS50109">
    <property type="entry name" value="HIS_KIN"/>
    <property type="match status" value="1"/>
</dbReference>
<evidence type="ECO:0000256" key="8">
    <source>
        <dbReference type="ARBA" id="ARBA00022989"/>
    </source>
</evidence>
<dbReference type="SUPFAM" id="SSF55874">
    <property type="entry name" value="ATPase domain of HSP90 chaperone/DNA topoisomerase II/histidine kinase"/>
    <property type="match status" value="1"/>
</dbReference>
<dbReference type="GO" id="GO:0000155">
    <property type="term" value="F:phosphorelay sensor kinase activity"/>
    <property type="evidence" value="ECO:0007669"/>
    <property type="project" value="InterPro"/>
</dbReference>
<dbReference type="InterPro" id="IPR013727">
    <property type="entry name" value="2CSK_N"/>
</dbReference>
<name>A0A7W6K229_9HYPH</name>
<dbReference type="AlphaFoldDB" id="A0A7W6K229"/>
<evidence type="ECO:0000259" key="12">
    <source>
        <dbReference type="PROSITE" id="PS50885"/>
    </source>
</evidence>
<dbReference type="Pfam" id="PF02518">
    <property type="entry name" value="HATPase_c"/>
    <property type="match status" value="1"/>
</dbReference>
<protein>
    <recommendedName>
        <fullName evidence="3">histidine kinase</fullName>
        <ecNumber evidence="3">2.7.13.3</ecNumber>
    </recommendedName>
</protein>
<feature type="transmembrane region" description="Helical" evidence="10">
    <location>
        <begin position="163"/>
        <end position="186"/>
    </location>
</feature>
<proteinExistence type="predicted"/>
<keyword evidence="8 10" id="KW-1133">Transmembrane helix</keyword>
<dbReference type="InterPro" id="IPR003661">
    <property type="entry name" value="HisK_dim/P_dom"/>
</dbReference>
<evidence type="ECO:0000256" key="7">
    <source>
        <dbReference type="ARBA" id="ARBA00022777"/>
    </source>
</evidence>
<keyword evidence="10" id="KW-0472">Membrane</keyword>
<evidence type="ECO:0000256" key="3">
    <source>
        <dbReference type="ARBA" id="ARBA00012438"/>
    </source>
</evidence>
<dbReference type="SMART" id="SM00388">
    <property type="entry name" value="HisKA"/>
    <property type="match status" value="1"/>
</dbReference>
<dbReference type="Gene3D" id="3.30.565.10">
    <property type="entry name" value="Histidine kinase-like ATPase, C-terminal domain"/>
    <property type="match status" value="1"/>
</dbReference>
<dbReference type="SUPFAM" id="SSF47384">
    <property type="entry name" value="Homodimeric domain of signal transducing histidine kinase"/>
    <property type="match status" value="1"/>
</dbReference>
<dbReference type="PROSITE" id="PS50885">
    <property type="entry name" value="HAMP"/>
    <property type="match status" value="1"/>
</dbReference>
<accession>A0A7W6K229</accession>
<gene>
    <name evidence="13" type="ORF">GGQ66_002291</name>
</gene>
<feature type="domain" description="Histidine kinase" evidence="11">
    <location>
        <begin position="246"/>
        <end position="458"/>
    </location>
</feature>
<keyword evidence="4" id="KW-0597">Phosphoprotein</keyword>
<evidence type="ECO:0000256" key="10">
    <source>
        <dbReference type="SAM" id="Phobius"/>
    </source>
</evidence>
<dbReference type="CDD" id="cd00075">
    <property type="entry name" value="HATPase"/>
    <property type="match status" value="1"/>
</dbReference>
<keyword evidence="9" id="KW-0902">Two-component regulatory system</keyword>
<dbReference type="PANTHER" id="PTHR45436:SF1">
    <property type="entry name" value="SENSOR PROTEIN QSEC"/>
    <property type="match status" value="1"/>
</dbReference>
<dbReference type="InterPro" id="IPR003660">
    <property type="entry name" value="HAMP_dom"/>
</dbReference>
<comment type="catalytic activity">
    <reaction evidence="1">
        <text>ATP + protein L-histidine = ADP + protein N-phospho-L-histidine.</text>
        <dbReference type="EC" id="2.7.13.3"/>
    </reaction>
</comment>
<keyword evidence="14" id="KW-1185">Reference proteome</keyword>
<comment type="caution">
    <text evidence="13">The sequence shown here is derived from an EMBL/GenBank/DDBJ whole genome shotgun (WGS) entry which is preliminary data.</text>
</comment>
<dbReference type="SMART" id="SM00387">
    <property type="entry name" value="HATPase_c"/>
    <property type="match status" value="1"/>
</dbReference>
<dbReference type="Pfam" id="PF08521">
    <property type="entry name" value="2CSK_N"/>
    <property type="match status" value="1"/>
</dbReference>
<reference evidence="13 14" key="1">
    <citation type="submission" date="2020-08" db="EMBL/GenBank/DDBJ databases">
        <title>Genomic Encyclopedia of Type Strains, Phase IV (KMG-IV): sequencing the most valuable type-strain genomes for metagenomic binning, comparative biology and taxonomic classification.</title>
        <authorList>
            <person name="Goeker M."/>
        </authorList>
    </citation>
    <scope>NUCLEOTIDE SEQUENCE [LARGE SCALE GENOMIC DNA]</scope>
    <source>
        <strain evidence="13 14">DSM 26385</strain>
    </source>
</reference>
<dbReference type="GO" id="GO:0005886">
    <property type="term" value="C:plasma membrane"/>
    <property type="evidence" value="ECO:0007669"/>
    <property type="project" value="TreeGrafter"/>
</dbReference>
<evidence type="ECO:0000313" key="14">
    <source>
        <dbReference type="Proteomes" id="UP000584824"/>
    </source>
</evidence>